<keyword evidence="2" id="KW-1185">Reference proteome</keyword>
<protein>
    <submittedName>
        <fullName evidence="1">Uncharacterized protein</fullName>
    </submittedName>
</protein>
<sequence length="124" mass="13971">MEILAIPLRVQDGVLVRTSPERALCDYVNLFFSSRRYGSHPDSGFGIHLEDIGWLSRDEYLHRLMEQFNQCHNGRLSLRKEAGAAGATVVFALRIGKSAYSIQMAMGVEAQTPLESEFHMQEKA</sequence>
<proteinExistence type="predicted"/>
<organism evidence="1 2">
    <name type="scientific">Eiseniibacteriota bacterium</name>
    <dbReference type="NCBI Taxonomy" id="2212470"/>
    <lineage>
        <taxon>Bacteria</taxon>
        <taxon>Candidatus Eiseniibacteriota</taxon>
    </lineage>
</organism>
<evidence type="ECO:0000313" key="2">
    <source>
        <dbReference type="Proteomes" id="UP001593833"/>
    </source>
</evidence>
<dbReference type="EMBL" id="JBHPKH010000054">
    <property type="protein sequence ID" value="MFC1572949.1"/>
    <property type="molecule type" value="Genomic_DNA"/>
</dbReference>
<reference evidence="1 2" key="1">
    <citation type="submission" date="2024-09" db="EMBL/GenBank/DDBJ databases">
        <authorList>
            <person name="D'Angelo T."/>
        </authorList>
    </citation>
    <scope>NUCLEOTIDE SEQUENCE [LARGE SCALE GENOMIC DNA]</scope>
    <source>
        <strain evidence="1">SAG AM-320-E07</strain>
    </source>
</reference>
<comment type="caution">
    <text evidence="1">The sequence shown here is derived from an EMBL/GenBank/DDBJ whole genome shotgun (WGS) entry which is preliminary data.</text>
</comment>
<evidence type="ECO:0000313" key="1">
    <source>
        <dbReference type="EMBL" id="MFC1572949.1"/>
    </source>
</evidence>
<accession>A0ABV6YLA1</accession>
<name>A0ABV6YLA1_UNCEI</name>
<dbReference type="Proteomes" id="UP001593833">
    <property type="component" value="Unassembled WGS sequence"/>
</dbReference>
<gene>
    <name evidence="1" type="ORF">ACFL6M_05050</name>
</gene>